<protein>
    <submittedName>
        <fullName evidence="1">Uncharacterized protein</fullName>
    </submittedName>
</protein>
<organism evidence="1 2">
    <name type="scientific">Ralstonia phage Anchaing</name>
    <dbReference type="NCBI Taxonomy" id="2759719"/>
    <lineage>
        <taxon>Viruses</taxon>
        <taxon>Duplodnaviria</taxon>
        <taxon>Heunggongvirae</taxon>
        <taxon>Uroviricota</taxon>
        <taxon>Caudoviricetes</taxon>
        <taxon>Autographivirales</taxon>
        <taxon>Autonotataviridae</taxon>
        <taxon>Anchaingvirus</taxon>
        <taxon>Anchaingvirus anchaing</taxon>
    </lineage>
</organism>
<dbReference type="EMBL" id="MT740728">
    <property type="protein sequence ID" value="QMV32560.1"/>
    <property type="molecule type" value="Genomic_DNA"/>
</dbReference>
<sequence>MRRGYEVMPSELVGMMIREADFNDDGELVLRCQDQFGVHHSYVEEGGLLYHVEERR</sequence>
<keyword evidence="2" id="KW-1185">Reference proteome</keyword>
<gene>
    <name evidence="1" type="ORF">A1_00040</name>
</gene>
<reference evidence="1 2" key="1">
    <citation type="submission" date="2020-07" db="EMBL/GenBank/DDBJ databases">
        <title>Ralstonia phages.</title>
        <authorList>
            <person name="Trotereau A."/>
            <person name="Boyer C."/>
            <person name="Torres-Barcelo C."/>
        </authorList>
    </citation>
    <scope>NUCLEOTIDE SEQUENCE [LARGE SCALE GENOMIC DNA]</scope>
</reference>
<dbReference type="Proteomes" id="UP000515762">
    <property type="component" value="Segment"/>
</dbReference>
<proteinExistence type="predicted"/>
<evidence type="ECO:0000313" key="2">
    <source>
        <dbReference type="Proteomes" id="UP000515762"/>
    </source>
</evidence>
<name>A0A7G5B8D7_9CAUD</name>
<accession>A0A7G5B8D7</accession>
<evidence type="ECO:0000313" key="1">
    <source>
        <dbReference type="EMBL" id="QMV32560.1"/>
    </source>
</evidence>